<dbReference type="Proteomes" id="UP000544222">
    <property type="component" value="Unassembled WGS sequence"/>
</dbReference>
<keyword evidence="10" id="KW-1185">Reference proteome</keyword>
<evidence type="ECO:0000313" key="10">
    <source>
        <dbReference type="Proteomes" id="UP000544222"/>
    </source>
</evidence>
<feature type="transmembrane region" description="Helical" evidence="7">
    <location>
        <begin position="31"/>
        <end position="51"/>
    </location>
</feature>
<evidence type="ECO:0000256" key="7">
    <source>
        <dbReference type="SAM" id="Phobius"/>
    </source>
</evidence>
<dbReference type="InterPro" id="IPR010290">
    <property type="entry name" value="TM_effector"/>
</dbReference>
<name>A0A7W5DP52_9PORP</name>
<feature type="transmembrane region" description="Helical" evidence="7">
    <location>
        <begin position="306"/>
        <end position="323"/>
    </location>
</feature>
<organism evidence="9 10">
    <name type="scientific">Microbacter margulisiae</name>
    <dbReference type="NCBI Taxonomy" id="1350067"/>
    <lineage>
        <taxon>Bacteria</taxon>
        <taxon>Pseudomonadati</taxon>
        <taxon>Bacteroidota</taxon>
        <taxon>Bacteroidia</taxon>
        <taxon>Bacteroidales</taxon>
        <taxon>Porphyromonadaceae</taxon>
        <taxon>Microbacter</taxon>
    </lineage>
</organism>
<keyword evidence="3" id="KW-1003">Cell membrane</keyword>
<feature type="transmembrane region" description="Helical" evidence="7">
    <location>
        <begin position="329"/>
        <end position="346"/>
    </location>
</feature>
<feature type="transmembrane region" description="Helical" evidence="7">
    <location>
        <begin position="367"/>
        <end position="390"/>
    </location>
</feature>
<comment type="subcellular location">
    <subcellularLocation>
        <location evidence="1">Cell membrane</location>
        <topology evidence="1">Multi-pass membrane protein</topology>
    </subcellularLocation>
</comment>
<accession>A0A7W5DP52</accession>
<evidence type="ECO:0000256" key="5">
    <source>
        <dbReference type="ARBA" id="ARBA00022989"/>
    </source>
</evidence>
<evidence type="ECO:0000313" key="9">
    <source>
        <dbReference type="EMBL" id="MBB3186361.1"/>
    </source>
</evidence>
<protein>
    <submittedName>
        <fullName evidence="9">MFS family permease</fullName>
    </submittedName>
</protein>
<dbReference type="PANTHER" id="PTHR23513">
    <property type="entry name" value="INTEGRAL MEMBRANE EFFLUX PROTEIN-RELATED"/>
    <property type="match status" value="1"/>
</dbReference>
<evidence type="ECO:0000256" key="3">
    <source>
        <dbReference type="ARBA" id="ARBA00022475"/>
    </source>
</evidence>
<reference evidence="9 10" key="1">
    <citation type="submission" date="2020-08" db="EMBL/GenBank/DDBJ databases">
        <title>Genomic Encyclopedia of Type Strains, Phase IV (KMG-IV): sequencing the most valuable type-strain genomes for metagenomic binning, comparative biology and taxonomic classification.</title>
        <authorList>
            <person name="Goeker M."/>
        </authorList>
    </citation>
    <scope>NUCLEOTIDE SEQUENCE [LARGE SCALE GENOMIC DNA]</scope>
    <source>
        <strain evidence="9 10">DSM 27471</strain>
    </source>
</reference>
<feature type="transmembrane region" description="Helical" evidence="7">
    <location>
        <begin position="396"/>
        <end position="414"/>
    </location>
</feature>
<feature type="transmembrane region" description="Helical" evidence="7">
    <location>
        <begin position="190"/>
        <end position="209"/>
    </location>
</feature>
<keyword evidence="2" id="KW-0813">Transport</keyword>
<evidence type="ECO:0000256" key="1">
    <source>
        <dbReference type="ARBA" id="ARBA00004651"/>
    </source>
</evidence>
<dbReference type="AlphaFoldDB" id="A0A7W5DP52"/>
<dbReference type="GO" id="GO:0005886">
    <property type="term" value="C:plasma membrane"/>
    <property type="evidence" value="ECO:0007669"/>
    <property type="project" value="UniProtKB-SubCell"/>
</dbReference>
<feature type="transmembrane region" description="Helical" evidence="7">
    <location>
        <begin position="230"/>
        <end position="255"/>
    </location>
</feature>
<dbReference type="Gene3D" id="1.20.1250.20">
    <property type="entry name" value="MFS general substrate transporter like domains"/>
    <property type="match status" value="1"/>
</dbReference>
<proteinExistence type="predicted"/>
<keyword evidence="6 7" id="KW-0472">Membrane</keyword>
<dbReference type="PROSITE" id="PS50850">
    <property type="entry name" value="MFS"/>
    <property type="match status" value="1"/>
</dbReference>
<dbReference type="SUPFAM" id="SSF103473">
    <property type="entry name" value="MFS general substrate transporter"/>
    <property type="match status" value="1"/>
</dbReference>
<dbReference type="CDD" id="cd06173">
    <property type="entry name" value="MFS_MefA_like"/>
    <property type="match status" value="1"/>
</dbReference>
<feature type="domain" description="Major facilitator superfamily (MFS) profile" evidence="8">
    <location>
        <begin position="25"/>
        <end position="418"/>
    </location>
</feature>
<dbReference type="GO" id="GO:0022857">
    <property type="term" value="F:transmembrane transporter activity"/>
    <property type="evidence" value="ECO:0007669"/>
    <property type="project" value="InterPro"/>
</dbReference>
<dbReference type="PANTHER" id="PTHR23513:SF11">
    <property type="entry name" value="STAPHYLOFERRIN A TRANSPORTER"/>
    <property type="match status" value="1"/>
</dbReference>
<feature type="transmembrane region" description="Helical" evidence="7">
    <location>
        <begin position="275"/>
        <end position="294"/>
    </location>
</feature>
<dbReference type="Pfam" id="PF05977">
    <property type="entry name" value="MFS_3"/>
    <property type="match status" value="1"/>
</dbReference>
<dbReference type="EMBL" id="JACHYB010000001">
    <property type="protein sequence ID" value="MBB3186361.1"/>
    <property type="molecule type" value="Genomic_DNA"/>
</dbReference>
<dbReference type="InterPro" id="IPR020846">
    <property type="entry name" value="MFS_dom"/>
</dbReference>
<gene>
    <name evidence="9" type="ORF">FHX64_000524</name>
</gene>
<feature type="transmembrane region" description="Helical" evidence="7">
    <location>
        <begin position="63"/>
        <end position="84"/>
    </location>
</feature>
<comment type="caution">
    <text evidence="9">The sequence shown here is derived from an EMBL/GenBank/DDBJ whole genome shotgun (WGS) entry which is preliminary data.</text>
</comment>
<sequence>MTQNRSKPRPIANSAPKGYKGMFRSLESRNFRLFVTGQSISLIGTWIQRIAMPWLVYDLTHSVFLLGLIGFTGQIPVFLLGPFAGVITDRWNKRNLLLYTQALAMLQAFAIALLIVLGIVQIWMLIILSIILGCITALDNPARQSFLIEMVGKKENLGNAIALNSTMVNVARLIGPSIAGIILASTGESACFAINGLSFLLVIISLLRMRIEQQTLKPKQSQFLSSFKEGIKYTFGFAPIKAVILLLALMSLMGMPYAVLMPVFAKEILHGGSHTFGFLMGATGLGALMGAIYLASRKNVLGLEKLIPFACVLFGAGLIAFSFSRYLPLSLFFLIFAGLGMMMQMASSNTIIQTIVDDDKRGRVMSFYSMALMGTAPFGSLIFGSLAQWIGAPHTLVIGGISCILGAIVFIKNLPNLKTQIHPIYIQQGIMENPLDNLEE</sequence>
<dbReference type="InterPro" id="IPR036259">
    <property type="entry name" value="MFS_trans_sf"/>
</dbReference>
<keyword evidence="5 7" id="KW-1133">Transmembrane helix</keyword>
<dbReference type="RefSeq" id="WP_183412266.1">
    <property type="nucleotide sequence ID" value="NZ_JACHYB010000001.1"/>
</dbReference>
<evidence type="ECO:0000256" key="2">
    <source>
        <dbReference type="ARBA" id="ARBA00022448"/>
    </source>
</evidence>
<evidence type="ECO:0000259" key="8">
    <source>
        <dbReference type="PROSITE" id="PS50850"/>
    </source>
</evidence>
<evidence type="ECO:0000256" key="4">
    <source>
        <dbReference type="ARBA" id="ARBA00022692"/>
    </source>
</evidence>
<evidence type="ECO:0000256" key="6">
    <source>
        <dbReference type="ARBA" id="ARBA00023136"/>
    </source>
</evidence>
<keyword evidence="4 7" id="KW-0812">Transmembrane</keyword>